<dbReference type="RefSeq" id="XP_073556977.1">
    <property type="nucleotide sequence ID" value="XM_073704631.1"/>
</dbReference>
<dbReference type="PROSITE" id="PS00463">
    <property type="entry name" value="ZN2_CY6_FUNGAL_1"/>
    <property type="match status" value="1"/>
</dbReference>
<accession>A0ABY2GYY3</accession>
<dbReference type="PROSITE" id="PS50048">
    <property type="entry name" value="ZN2_CY6_FUNGAL_2"/>
    <property type="match status" value="1"/>
</dbReference>
<evidence type="ECO:0000256" key="3">
    <source>
        <dbReference type="SAM" id="MobiDB-lite"/>
    </source>
</evidence>
<dbReference type="PANTHER" id="PTHR47425:SF3">
    <property type="entry name" value="ZN(II)2CYS6 TRANSCRIPTION FACTOR (EUROFUNG)"/>
    <property type="match status" value="1"/>
</dbReference>
<dbReference type="InterPro" id="IPR052761">
    <property type="entry name" value="Fungal_Detox/Toxin_TFs"/>
</dbReference>
<dbReference type="InterPro" id="IPR036864">
    <property type="entry name" value="Zn2-C6_fun-type_DNA-bd_sf"/>
</dbReference>
<keyword evidence="2" id="KW-0539">Nucleus</keyword>
<dbReference type="EMBL" id="PPTA01000010">
    <property type="protein sequence ID" value="TFB00776.1"/>
    <property type="molecule type" value="Genomic_DNA"/>
</dbReference>
<dbReference type="Proteomes" id="UP001642720">
    <property type="component" value="Unassembled WGS sequence"/>
</dbReference>
<evidence type="ECO:0000313" key="5">
    <source>
        <dbReference type="EMBL" id="TFB00776.1"/>
    </source>
</evidence>
<dbReference type="InterPro" id="IPR007219">
    <property type="entry name" value="XnlR_reg_dom"/>
</dbReference>
<reference evidence="5 6" key="1">
    <citation type="submission" date="2018-01" db="EMBL/GenBank/DDBJ databases">
        <title>Genome characterization of the sugarcane-associated fungus Trichoderma ghanense CCMA-1212 and their application in lignocelulose bioconversion.</title>
        <authorList>
            <person name="Steindorff A.S."/>
            <person name="Mendes T.D."/>
            <person name="Vilela E.S.D."/>
            <person name="Rodrigues D.S."/>
            <person name="Formighieri E.F."/>
            <person name="Melo I.S."/>
            <person name="Favaro L.C.L."/>
        </authorList>
    </citation>
    <scope>NUCLEOTIDE SEQUENCE [LARGE SCALE GENOMIC DNA]</scope>
    <source>
        <strain evidence="5 6">CCMA-1212</strain>
    </source>
</reference>
<dbReference type="SMART" id="SM00906">
    <property type="entry name" value="Fungal_trans"/>
    <property type="match status" value="1"/>
</dbReference>
<feature type="compositionally biased region" description="Low complexity" evidence="3">
    <location>
        <begin position="131"/>
        <end position="149"/>
    </location>
</feature>
<feature type="compositionally biased region" description="Low complexity" evidence="3">
    <location>
        <begin position="157"/>
        <end position="166"/>
    </location>
</feature>
<comment type="caution">
    <text evidence="5">The sequence shown here is derived from an EMBL/GenBank/DDBJ whole genome shotgun (WGS) entry which is preliminary data.</text>
</comment>
<feature type="domain" description="Zn(2)-C6 fungal-type" evidence="4">
    <location>
        <begin position="86"/>
        <end position="118"/>
    </location>
</feature>
<organism evidence="5 6">
    <name type="scientific">Trichoderma ghanense</name>
    <dbReference type="NCBI Taxonomy" id="65468"/>
    <lineage>
        <taxon>Eukaryota</taxon>
        <taxon>Fungi</taxon>
        <taxon>Dikarya</taxon>
        <taxon>Ascomycota</taxon>
        <taxon>Pezizomycotina</taxon>
        <taxon>Sordariomycetes</taxon>
        <taxon>Hypocreomycetidae</taxon>
        <taxon>Hypocreales</taxon>
        <taxon>Hypocreaceae</taxon>
        <taxon>Trichoderma</taxon>
    </lineage>
</organism>
<feature type="region of interest" description="Disordered" evidence="3">
    <location>
        <begin position="43"/>
        <end position="72"/>
    </location>
</feature>
<dbReference type="SUPFAM" id="SSF57701">
    <property type="entry name" value="Zn2/Cys6 DNA-binding domain"/>
    <property type="match status" value="1"/>
</dbReference>
<dbReference type="CDD" id="cd00067">
    <property type="entry name" value="GAL4"/>
    <property type="match status" value="1"/>
</dbReference>
<dbReference type="GeneID" id="300579081"/>
<dbReference type="InterPro" id="IPR001138">
    <property type="entry name" value="Zn2Cys6_DnaBD"/>
</dbReference>
<keyword evidence="6" id="KW-1185">Reference proteome</keyword>
<dbReference type="Gene3D" id="4.10.240.10">
    <property type="entry name" value="Zn(2)-C6 fungal-type DNA-binding domain"/>
    <property type="match status" value="1"/>
</dbReference>
<dbReference type="PANTHER" id="PTHR47425">
    <property type="entry name" value="FARB-RELATED"/>
    <property type="match status" value="1"/>
</dbReference>
<feature type="region of interest" description="Disordered" evidence="3">
    <location>
        <begin position="659"/>
        <end position="699"/>
    </location>
</feature>
<dbReference type="CDD" id="cd12148">
    <property type="entry name" value="fungal_TF_MHR"/>
    <property type="match status" value="1"/>
</dbReference>
<keyword evidence="1" id="KW-0479">Metal-binding</keyword>
<protein>
    <recommendedName>
        <fullName evidence="4">Zn(2)-C6 fungal-type domain-containing protein</fullName>
    </recommendedName>
</protein>
<evidence type="ECO:0000256" key="2">
    <source>
        <dbReference type="ARBA" id="ARBA00023242"/>
    </source>
</evidence>
<dbReference type="SMART" id="SM00066">
    <property type="entry name" value="GAL4"/>
    <property type="match status" value="1"/>
</dbReference>
<feature type="compositionally biased region" description="Polar residues" evidence="3">
    <location>
        <begin position="50"/>
        <end position="61"/>
    </location>
</feature>
<evidence type="ECO:0000256" key="1">
    <source>
        <dbReference type="ARBA" id="ARBA00022723"/>
    </source>
</evidence>
<evidence type="ECO:0000259" key="4">
    <source>
        <dbReference type="PROSITE" id="PS50048"/>
    </source>
</evidence>
<proteinExistence type="predicted"/>
<dbReference type="Pfam" id="PF04082">
    <property type="entry name" value="Fungal_trans"/>
    <property type="match status" value="1"/>
</dbReference>
<feature type="region of interest" description="Disordered" evidence="3">
    <location>
        <begin position="127"/>
        <end position="166"/>
    </location>
</feature>
<evidence type="ECO:0000313" key="6">
    <source>
        <dbReference type="Proteomes" id="UP001642720"/>
    </source>
</evidence>
<name>A0ABY2GYY3_9HYPO</name>
<sequence length="760" mass="85018">MLDNEASSALLPVVIPGLIFMVPSLVRCRSSRPQSSFDQLTLTTKHRGENGTTASSPTMTQPEMMPSPSPPAVQMLAKKKKRASKACSCCRTRKIRCDVLKTGVPCTKCRLDSFDCVVQARKKRRGKLEAQGQRQQQQQQQTSVSSSPGHGLGLGGAAAARPSSPRSIPQHAMLHQVPHYPFLRSFAPESQPSLLAGSRDSLDDPAAMKHSRLDDDDVRYLQRKGALSLPPRAVMDVFVSNYFQLFHPFFPILDKSSFLASYYRSDRDVASYSHGPSLLLLQAILFTAAATVPMSTICDAGFASRKEARNLLHKRARYLYEFDFEPDNIINIQALLLMSHFYPSMVEQKHTWFWIHQAISLAQGLGLHRNASQEPQRKLWARIWWACLVRDRLTALGTGRPMHINSLDCTVPMLTLDDLREDGDSEDEQKVKGFFIEFVKLCQYMEGVLSLPHNIATEPGSLPEQTNLCEETLQHWRLNLVPSARLHEDYGLDFDKRGICTLYRALLHLMYNIVIIALHKSHQILDESRPSGAQLPLPKVQAAAEDSTRIAVELVRLDLVKYCPTICVTVILPPLIVHLLMMRSAPDESSRQPHAERFNKCMVLLEQLGEIYWHASFYYDFFKLAAEHSQGPSTYVNGQEQDPLVAFFNDRVPPKQLYGKAVDYSQNTGRRRTPTGDEEDGSTKPAPATVRGNGSGDYASTVTTSAVPEGYLTPSTQPSIPYTLGGDLELGGVAIPDSNLQLFEDWLDEYGYFHNIFPSA</sequence>
<gene>
    <name evidence="5" type="ORF">CCMA1212_007463</name>
</gene>